<comment type="function">
    <text evidence="2 12">Catalyzes the synthesis of 5,6-dihydrouridine (D), a modified base found in the D-loop of most tRNAs, via the reduction of the C5-C6 double bond in target uridines.</text>
</comment>
<proteinExistence type="inferred from homology"/>
<dbReference type="Pfam" id="PF01207">
    <property type="entry name" value="Dus"/>
    <property type="match status" value="1"/>
</dbReference>
<keyword evidence="5 12" id="KW-0288">FMN</keyword>
<dbReference type="InterPro" id="IPR018517">
    <property type="entry name" value="tRNA_hU_synthase_CS"/>
</dbReference>
<feature type="active site" description="Proton donor" evidence="13">
    <location>
        <position position="103"/>
    </location>
</feature>
<dbReference type="Gene3D" id="3.20.20.70">
    <property type="entry name" value="Aldolase class I"/>
    <property type="match status" value="1"/>
</dbReference>
<dbReference type="InterPro" id="IPR001269">
    <property type="entry name" value="DUS_fam"/>
</dbReference>
<organism evidence="16 17">
    <name type="scientific">Roseospira goensis</name>
    <dbReference type="NCBI Taxonomy" id="391922"/>
    <lineage>
        <taxon>Bacteria</taxon>
        <taxon>Pseudomonadati</taxon>
        <taxon>Pseudomonadota</taxon>
        <taxon>Alphaproteobacteria</taxon>
        <taxon>Rhodospirillales</taxon>
        <taxon>Rhodospirillaceae</taxon>
        <taxon>Roseospira</taxon>
    </lineage>
</organism>
<dbReference type="EC" id="1.3.1.-" evidence="12"/>
<dbReference type="PANTHER" id="PTHR45846:SF1">
    <property type="entry name" value="TRNA-DIHYDROURIDINE(47) SYNTHASE [NAD(P)(+)]-LIKE"/>
    <property type="match status" value="1"/>
</dbReference>
<feature type="binding site" evidence="14">
    <location>
        <begin position="227"/>
        <end position="228"/>
    </location>
    <ligand>
        <name>FMN</name>
        <dbReference type="ChEBI" id="CHEBI:58210"/>
    </ligand>
</feature>
<evidence type="ECO:0000256" key="2">
    <source>
        <dbReference type="ARBA" id="ARBA00002790"/>
    </source>
</evidence>
<dbReference type="InterPro" id="IPR004652">
    <property type="entry name" value="DusB-like"/>
</dbReference>
<comment type="catalytic activity">
    <reaction evidence="11">
        <text>a 5,6-dihydrouridine in tRNA + NAD(+) = a uridine in tRNA + NADH + H(+)</text>
        <dbReference type="Rhea" id="RHEA:54452"/>
        <dbReference type="Rhea" id="RHEA-COMP:13339"/>
        <dbReference type="Rhea" id="RHEA-COMP:13887"/>
        <dbReference type="ChEBI" id="CHEBI:15378"/>
        <dbReference type="ChEBI" id="CHEBI:57540"/>
        <dbReference type="ChEBI" id="CHEBI:57945"/>
        <dbReference type="ChEBI" id="CHEBI:65315"/>
        <dbReference type="ChEBI" id="CHEBI:74443"/>
    </reaction>
</comment>
<gene>
    <name evidence="16" type="ORF">GGD88_000420</name>
</gene>
<evidence type="ECO:0000313" key="17">
    <source>
        <dbReference type="Proteomes" id="UP000555728"/>
    </source>
</evidence>
<comment type="caution">
    <text evidence="16">The sequence shown here is derived from an EMBL/GenBank/DDBJ whole genome shotgun (WGS) entry which is preliminary data.</text>
</comment>
<evidence type="ECO:0000256" key="10">
    <source>
        <dbReference type="ARBA" id="ARBA00048205"/>
    </source>
</evidence>
<dbReference type="GO" id="GO:0017150">
    <property type="term" value="F:tRNA dihydrouridine synthase activity"/>
    <property type="evidence" value="ECO:0007669"/>
    <property type="project" value="InterPro"/>
</dbReference>
<comment type="similarity">
    <text evidence="12">Belongs to the dus family.</text>
</comment>
<evidence type="ECO:0000259" key="15">
    <source>
        <dbReference type="Pfam" id="PF01207"/>
    </source>
</evidence>
<evidence type="ECO:0000313" key="16">
    <source>
        <dbReference type="EMBL" id="MBB4284709.1"/>
    </source>
</evidence>
<keyword evidence="8" id="KW-0694">RNA-binding</keyword>
<reference evidence="16 17" key="1">
    <citation type="submission" date="2020-08" db="EMBL/GenBank/DDBJ databases">
        <title>Genome sequencing of Purple Non-Sulfur Bacteria from various extreme environments.</title>
        <authorList>
            <person name="Mayer M."/>
        </authorList>
    </citation>
    <scope>NUCLEOTIDE SEQUENCE [LARGE SCALE GENOMIC DNA]</scope>
    <source>
        <strain evidence="16 17">JA135</strain>
    </source>
</reference>
<keyword evidence="4 12" id="KW-0285">Flavoprotein</keyword>
<evidence type="ECO:0000256" key="12">
    <source>
        <dbReference type="PIRNR" id="PIRNR006621"/>
    </source>
</evidence>
<feature type="domain" description="DUS-like FMN-binding" evidence="15">
    <location>
        <begin position="15"/>
        <end position="316"/>
    </location>
</feature>
<dbReference type="PIRSF" id="PIRSF006621">
    <property type="entry name" value="Dus"/>
    <property type="match status" value="1"/>
</dbReference>
<evidence type="ECO:0000256" key="13">
    <source>
        <dbReference type="PIRSR" id="PIRSR006621-1"/>
    </source>
</evidence>
<keyword evidence="17" id="KW-1185">Reference proteome</keyword>
<dbReference type="Proteomes" id="UP000555728">
    <property type="component" value="Unassembled WGS sequence"/>
</dbReference>
<dbReference type="RefSeq" id="WP_184431237.1">
    <property type="nucleotide sequence ID" value="NZ_JACIGI010000003.1"/>
</dbReference>
<dbReference type="NCBIfam" id="TIGR00737">
    <property type="entry name" value="nifR3_yhdG"/>
    <property type="match status" value="1"/>
</dbReference>
<evidence type="ECO:0000256" key="9">
    <source>
        <dbReference type="ARBA" id="ARBA00023002"/>
    </source>
</evidence>
<dbReference type="EMBL" id="JACIGI010000003">
    <property type="protein sequence ID" value="MBB4284709.1"/>
    <property type="molecule type" value="Genomic_DNA"/>
</dbReference>
<protein>
    <recommendedName>
        <fullName evidence="12">tRNA-dihydrouridine synthase</fullName>
        <ecNumber evidence="12">1.3.1.-</ecNumber>
    </recommendedName>
</protein>
<evidence type="ECO:0000256" key="4">
    <source>
        <dbReference type="ARBA" id="ARBA00022630"/>
    </source>
</evidence>
<keyword evidence="7" id="KW-0521">NADP</keyword>
<dbReference type="GO" id="GO:0000049">
    <property type="term" value="F:tRNA binding"/>
    <property type="evidence" value="ECO:0007669"/>
    <property type="project" value="UniProtKB-KW"/>
</dbReference>
<dbReference type="AlphaFoldDB" id="A0A7W6RY39"/>
<dbReference type="CDD" id="cd02801">
    <property type="entry name" value="DUS_like_FMN"/>
    <property type="match status" value="1"/>
</dbReference>
<dbReference type="Gene3D" id="1.10.1200.80">
    <property type="entry name" value="Putative flavin oxidoreducatase, domain 2"/>
    <property type="match status" value="1"/>
</dbReference>
<sequence>MTLTIGPLRLRNRVLLAPMSGITDAPFRRLAWRFGCGLTVSEMIASGRVASGHDTRLGHAAGSCGDAGPAAVQLAGCDPVIMAEAARACADQGAALIDINMGCPVKKVVKGEAGAALMRDEPRAAAIIGAVVAAVSVPVTLKMRAGWDADHRNAPRLARIAEDLGVRMITVHGRTRDQFYGGHADWSVIGDVKAAVSVPVVGNGDVGSLDDARRLLARSGADGVMIGRAAQGRPWLPGLVAQGLEAGTAPAEPDLLARAAIALEHFDGLIDHYGGYRGLRLARKHMAWAVQGLRDAAAFRRAFNAETDPACARAALVAFWAEARPERADGGPAAGPSAREAA</sequence>
<feature type="binding site" evidence="14">
    <location>
        <position position="73"/>
    </location>
    <ligand>
        <name>FMN</name>
        <dbReference type="ChEBI" id="CHEBI:58210"/>
    </ligand>
</feature>
<dbReference type="InterPro" id="IPR035587">
    <property type="entry name" value="DUS-like_FMN-bd"/>
</dbReference>
<dbReference type="SUPFAM" id="SSF51395">
    <property type="entry name" value="FMN-linked oxidoreductases"/>
    <property type="match status" value="1"/>
</dbReference>
<keyword evidence="9 12" id="KW-0560">Oxidoreductase</keyword>
<keyword evidence="14" id="KW-0547">Nucleotide-binding</keyword>
<evidence type="ECO:0000256" key="5">
    <source>
        <dbReference type="ARBA" id="ARBA00022643"/>
    </source>
</evidence>
<evidence type="ECO:0000256" key="8">
    <source>
        <dbReference type="ARBA" id="ARBA00022884"/>
    </source>
</evidence>
<dbReference type="PROSITE" id="PS01136">
    <property type="entry name" value="UPF0034"/>
    <property type="match status" value="1"/>
</dbReference>
<comment type="catalytic activity">
    <reaction evidence="10">
        <text>a 5,6-dihydrouridine in tRNA + NADP(+) = a uridine in tRNA + NADPH + H(+)</text>
        <dbReference type="Rhea" id="RHEA:23624"/>
        <dbReference type="Rhea" id="RHEA-COMP:13339"/>
        <dbReference type="Rhea" id="RHEA-COMP:13887"/>
        <dbReference type="ChEBI" id="CHEBI:15378"/>
        <dbReference type="ChEBI" id="CHEBI:57783"/>
        <dbReference type="ChEBI" id="CHEBI:58349"/>
        <dbReference type="ChEBI" id="CHEBI:65315"/>
        <dbReference type="ChEBI" id="CHEBI:74443"/>
    </reaction>
</comment>
<keyword evidence="6 12" id="KW-0819">tRNA processing</keyword>
<dbReference type="InterPro" id="IPR013785">
    <property type="entry name" value="Aldolase_TIM"/>
</dbReference>
<evidence type="ECO:0000256" key="3">
    <source>
        <dbReference type="ARBA" id="ARBA00022555"/>
    </source>
</evidence>
<feature type="binding site" evidence="14">
    <location>
        <position position="172"/>
    </location>
    <ligand>
        <name>FMN</name>
        <dbReference type="ChEBI" id="CHEBI:58210"/>
    </ligand>
</feature>
<dbReference type="GO" id="GO:0050660">
    <property type="term" value="F:flavin adenine dinucleotide binding"/>
    <property type="evidence" value="ECO:0007669"/>
    <property type="project" value="InterPro"/>
</dbReference>
<feature type="binding site" evidence="14">
    <location>
        <position position="142"/>
    </location>
    <ligand>
        <name>FMN</name>
        <dbReference type="ChEBI" id="CHEBI:58210"/>
    </ligand>
</feature>
<comment type="cofactor">
    <cofactor evidence="1 12 14">
        <name>FMN</name>
        <dbReference type="ChEBI" id="CHEBI:58210"/>
    </cofactor>
</comment>
<evidence type="ECO:0000256" key="11">
    <source>
        <dbReference type="ARBA" id="ARBA00048802"/>
    </source>
</evidence>
<name>A0A7W6RY39_9PROT</name>
<accession>A0A7W6RY39</accession>
<evidence type="ECO:0000256" key="1">
    <source>
        <dbReference type="ARBA" id="ARBA00001917"/>
    </source>
</evidence>
<keyword evidence="3" id="KW-0820">tRNA-binding</keyword>
<dbReference type="PANTHER" id="PTHR45846">
    <property type="entry name" value="TRNA-DIHYDROURIDINE(47) SYNTHASE [NAD(P)(+)]-LIKE"/>
    <property type="match status" value="1"/>
</dbReference>
<evidence type="ECO:0000256" key="7">
    <source>
        <dbReference type="ARBA" id="ARBA00022857"/>
    </source>
</evidence>
<evidence type="ECO:0000256" key="14">
    <source>
        <dbReference type="PIRSR" id="PIRSR006621-2"/>
    </source>
</evidence>
<dbReference type="InterPro" id="IPR024036">
    <property type="entry name" value="tRNA-dHydroUridine_Synthase_C"/>
</dbReference>
<evidence type="ECO:0000256" key="6">
    <source>
        <dbReference type="ARBA" id="ARBA00022694"/>
    </source>
</evidence>